<proteinExistence type="predicted"/>
<dbReference type="Proteomes" id="UP000324832">
    <property type="component" value="Unassembled WGS sequence"/>
</dbReference>
<protein>
    <submittedName>
        <fullName evidence="1">Uncharacterized protein</fullName>
    </submittedName>
</protein>
<dbReference type="EMBL" id="FZQP02004912">
    <property type="protein sequence ID" value="VVD00710.1"/>
    <property type="molecule type" value="Genomic_DNA"/>
</dbReference>
<organism evidence="1 2">
    <name type="scientific">Leptidea sinapis</name>
    <dbReference type="NCBI Taxonomy" id="189913"/>
    <lineage>
        <taxon>Eukaryota</taxon>
        <taxon>Metazoa</taxon>
        <taxon>Ecdysozoa</taxon>
        <taxon>Arthropoda</taxon>
        <taxon>Hexapoda</taxon>
        <taxon>Insecta</taxon>
        <taxon>Pterygota</taxon>
        <taxon>Neoptera</taxon>
        <taxon>Endopterygota</taxon>
        <taxon>Lepidoptera</taxon>
        <taxon>Glossata</taxon>
        <taxon>Ditrysia</taxon>
        <taxon>Papilionoidea</taxon>
        <taxon>Pieridae</taxon>
        <taxon>Dismorphiinae</taxon>
        <taxon>Leptidea</taxon>
    </lineage>
</organism>
<evidence type="ECO:0000313" key="2">
    <source>
        <dbReference type="Proteomes" id="UP000324832"/>
    </source>
</evidence>
<dbReference type="AlphaFoldDB" id="A0A5E4QRY2"/>
<sequence>MLKSRHGSRRWVPELYSAGYRRLPSRFFHGAAASTWRHCAARIYLNLSLSCSCRRLRKIFRPSRRQDMYSTKYD</sequence>
<gene>
    <name evidence="1" type="ORF">LSINAPIS_LOCUS11291</name>
</gene>
<keyword evidence="2" id="KW-1185">Reference proteome</keyword>
<accession>A0A5E4QRY2</accession>
<evidence type="ECO:0000313" key="1">
    <source>
        <dbReference type="EMBL" id="VVD00710.1"/>
    </source>
</evidence>
<reference evidence="1 2" key="1">
    <citation type="submission" date="2017-07" db="EMBL/GenBank/DDBJ databases">
        <authorList>
            <person name="Talla V."/>
            <person name="Backstrom N."/>
        </authorList>
    </citation>
    <scope>NUCLEOTIDE SEQUENCE [LARGE SCALE GENOMIC DNA]</scope>
</reference>
<name>A0A5E4QRY2_9NEOP</name>